<dbReference type="GO" id="GO:0030833">
    <property type="term" value="P:regulation of actin filament polymerization"/>
    <property type="evidence" value="ECO:0007669"/>
    <property type="project" value="InterPro"/>
</dbReference>
<name>A0AAV5QGS2_9ASCO</name>
<dbReference type="GO" id="GO:0005885">
    <property type="term" value="C:Arp2/3 protein complex"/>
    <property type="evidence" value="ECO:0007669"/>
    <property type="project" value="InterPro"/>
</dbReference>
<evidence type="ECO:0000256" key="4">
    <source>
        <dbReference type="ARBA" id="ARBA00023212"/>
    </source>
</evidence>
<sequence>MDTDWRRIDIDALEEGNRLTAADLVPPAEPVSYEDVAVINQQVKSLLAKGENYDALAYSLSSPPYGGDDQVKALHLSTVFDILKTTKTSSVAKLVGELSTDEQDVLVKYLYKLMSLPQGQQSSGVLLAWLDKVVEVAGNGPIIRYLNDRRTV</sequence>
<dbReference type="GO" id="GO:0034314">
    <property type="term" value="P:Arp2/3 complex-mediated actin nucleation"/>
    <property type="evidence" value="ECO:0007669"/>
    <property type="project" value="InterPro"/>
</dbReference>
<dbReference type="PANTHER" id="PTHR12644">
    <property type="entry name" value="ARP2/3 COMPLEX 16 KD SUBUNIT P16-ARC"/>
    <property type="match status" value="1"/>
</dbReference>
<accession>A0AAV5QGS2</accession>
<evidence type="ECO:0000256" key="5">
    <source>
        <dbReference type="ARBA" id="ARBA00040214"/>
    </source>
</evidence>
<dbReference type="PIRSF" id="PIRSF039096">
    <property type="entry name" value="p16-ARC"/>
    <property type="match status" value="1"/>
</dbReference>
<proteinExistence type="inferred from homology"/>
<evidence type="ECO:0000313" key="9">
    <source>
        <dbReference type="Proteomes" id="UP001360560"/>
    </source>
</evidence>
<comment type="similarity">
    <text evidence="2 7">Belongs to the ARPC5 family.</text>
</comment>
<dbReference type="Gene3D" id="1.25.40.190">
    <property type="entry name" value="Actin-related protein 2/3 complex subunit 5"/>
    <property type="match status" value="1"/>
</dbReference>
<evidence type="ECO:0000313" key="8">
    <source>
        <dbReference type="EMBL" id="GMM33866.1"/>
    </source>
</evidence>
<evidence type="ECO:0000256" key="6">
    <source>
        <dbReference type="ARBA" id="ARBA00060329"/>
    </source>
</evidence>
<dbReference type="Pfam" id="PF04699">
    <property type="entry name" value="P16-Arc"/>
    <property type="match status" value="1"/>
</dbReference>
<evidence type="ECO:0000256" key="1">
    <source>
        <dbReference type="ARBA" id="ARBA00004245"/>
    </source>
</evidence>
<comment type="subcellular location">
    <subcellularLocation>
        <location evidence="1">Cytoplasm</location>
        <location evidence="1">Cytoskeleton</location>
    </subcellularLocation>
</comment>
<keyword evidence="3" id="KW-0963">Cytoplasm</keyword>
<dbReference type="GeneID" id="90071845"/>
<dbReference type="GO" id="GO:0044396">
    <property type="term" value="P:actin cortical patch organization"/>
    <property type="evidence" value="ECO:0007669"/>
    <property type="project" value="UniProtKB-ARBA"/>
</dbReference>
<comment type="caution">
    <text evidence="8">The sequence shown here is derived from an EMBL/GenBank/DDBJ whole genome shotgun (WGS) entry which is preliminary data.</text>
</comment>
<dbReference type="InterPro" id="IPR006789">
    <property type="entry name" value="ARPC5"/>
</dbReference>
<dbReference type="EMBL" id="BTFZ01000002">
    <property type="protein sequence ID" value="GMM33866.1"/>
    <property type="molecule type" value="Genomic_DNA"/>
</dbReference>
<organism evidence="8 9">
    <name type="scientific">Saccharomycopsis crataegensis</name>
    <dbReference type="NCBI Taxonomy" id="43959"/>
    <lineage>
        <taxon>Eukaryota</taxon>
        <taxon>Fungi</taxon>
        <taxon>Dikarya</taxon>
        <taxon>Ascomycota</taxon>
        <taxon>Saccharomycotina</taxon>
        <taxon>Saccharomycetes</taxon>
        <taxon>Saccharomycopsidaceae</taxon>
        <taxon>Saccharomycopsis</taxon>
    </lineage>
</organism>
<dbReference type="InterPro" id="IPR036743">
    <property type="entry name" value="ARPC5_sf"/>
</dbReference>
<protein>
    <recommendedName>
        <fullName evidence="5 7">Actin-related protein 2/3 complex subunit 5</fullName>
    </recommendedName>
</protein>
<evidence type="ECO:0000256" key="2">
    <source>
        <dbReference type="ARBA" id="ARBA00006084"/>
    </source>
</evidence>
<keyword evidence="9" id="KW-1185">Reference proteome</keyword>
<gene>
    <name evidence="8" type="ORF">DASC09_011910</name>
</gene>
<dbReference type="RefSeq" id="XP_064850866.1">
    <property type="nucleotide sequence ID" value="XM_064994794.1"/>
</dbReference>
<keyword evidence="4 7" id="KW-0206">Cytoskeleton</keyword>
<comment type="function">
    <text evidence="7">Functions as component of the Arp2/3 complex which is involved in regulation of actin polymerization and together with an activating nucleation-promoting factor (NPF) mediates the formation of branched actin networks. Arp2/3 complex plays a critical role in the control of cell morphogenesis via the modulation of cell polarity development.</text>
</comment>
<evidence type="ECO:0000256" key="3">
    <source>
        <dbReference type="ARBA" id="ARBA00022490"/>
    </source>
</evidence>
<dbReference type="FunFam" id="1.25.40.190:FF:000003">
    <property type="entry name" value="Actin-related protein 2/3 complex subunit 5"/>
    <property type="match status" value="1"/>
</dbReference>
<reference evidence="8 9" key="1">
    <citation type="journal article" date="2023" name="Elife">
        <title>Identification of key yeast species and microbe-microbe interactions impacting larval growth of Drosophila in the wild.</title>
        <authorList>
            <person name="Mure A."/>
            <person name="Sugiura Y."/>
            <person name="Maeda R."/>
            <person name="Honda K."/>
            <person name="Sakurai N."/>
            <person name="Takahashi Y."/>
            <person name="Watada M."/>
            <person name="Katoh T."/>
            <person name="Gotoh A."/>
            <person name="Gotoh Y."/>
            <person name="Taniguchi I."/>
            <person name="Nakamura K."/>
            <person name="Hayashi T."/>
            <person name="Katayama T."/>
            <person name="Uemura T."/>
            <person name="Hattori Y."/>
        </authorList>
    </citation>
    <scope>NUCLEOTIDE SEQUENCE [LARGE SCALE GENOMIC DNA]</scope>
    <source>
        <strain evidence="8 9">SC-9</strain>
    </source>
</reference>
<dbReference type="AlphaFoldDB" id="A0AAV5QGS2"/>
<comment type="function">
    <text evidence="6">Functions as a component of the Arp2/3 complex which is involved in regulation of actin polymerization and together with an activating nucleation-promoting factor (NPF) mediates the formation of branched actin networks.</text>
</comment>
<dbReference type="Proteomes" id="UP001360560">
    <property type="component" value="Unassembled WGS sequence"/>
</dbReference>
<dbReference type="SUPFAM" id="SSF69103">
    <property type="entry name" value="Arp2/3 complex 16 kDa subunit ARPC5"/>
    <property type="match status" value="1"/>
</dbReference>
<evidence type="ECO:0000256" key="7">
    <source>
        <dbReference type="RuleBase" id="RU004301"/>
    </source>
</evidence>